<dbReference type="InterPro" id="IPR047057">
    <property type="entry name" value="MerR_fam"/>
</dbReference>
<feature type="domain" description="HTH merR-type" evidence="8">
    <location>
        <begin position="3"/>
        <end position="71"/>
    </location>
</feature>
<dbReference type="Pfam" id="PF09278">
    <property type="entry name" value="MerR-DNA-bind"/>
    <property type="match status" value="1"/>
</dbReference>
<dbReference type="RefSeq" id="WP_023563051.1">
    <property type="nucleotide sequence ID" value="NC_022657.1"/>
</dbReference>
<evidence type="ECO:0000259" key="8">
    <source>
        <dbReference type="PROSITE" id="PS50937"/>
    </source>
</evidence>
<evidence type="ECO:0000256" key="2">
    <source>
        <dbReference type="ARBA" id="ARBA00022723"/>
    </source>
</evidence>
<dbReference type="SMART" id="SM00422">
    <property type="entry name" value="HTH_MERR"/>
    <property type="match status" value="1"/>
</dbReference>
<dbReference type="Pfam" id="PF00376">
    <property type="entry name" value="MerR"/>
    <property type="match status" value="1"/>
</dbReference>
<keyword evidence="7" id="KW-0804">Transcription</keyword>
<keyword evidence="5" id="KW-0805">Transcription regulation</keyword>
<evidence type="ECO:0000256" key="1">
    <source>
        <dbReference type="ARBA" id="ARBA00022714"/>
    </source>
</evidence>
<dbReference type="PROSITE" id="PS00552">
    <property type="entry name" value="HTH_MERR_1"/>
    <property type="match status" value="1"/>
</dbReference>
<dbReference type="InterPro" id="IPR015358">
    <property type="entry name" value="Tscrpt_reg_MerR_DNA-bd"/>
</dbReference>
<dbReference type="CDD" id="cd01110">
    <property type="entry name" value="HTH_SoxR"/>
    <property type="match status" value="1"/>
</dbReference>
<evidence type="ECO:0000256" key="6">
    <source>
        <dbReference type="ARBA" id="ARBA00023125"/>
    </source>
</evidence>
<keyword evidence="4" id="KW-0411">Iron-sulfur</keyword>
<dbReference type="GO" id="GO:0003700">
    <property type="term" value="F:DNA-binding transcription factor activity"/>
    <property type="evidence" value="ECO:0007669"/>
    <property type="project" value="InterPro"/>
</dbReference>
<dbReference type="STRING" id="1246995.AFR_42330"/>
<gene>
    <name evidence="9" type="ORF">AFR_42330</name>
</gene>
<keyword evidence="3" id="KW-0408">Iron</keyword>
<dbReference type="InterPro" id="IPR009061">
    <property type="entry name" value="DNA-bd_dom_put_sf"/>
</dbReference>
<sequence>MELLTIGDMAARSGVSPSALRFYEREGLIRSTRTGGNQRRYERHELRRIAFIRIAQQVGVSLEEIRSALATLPESRTPTKADWARLSARWRRKLEDRIAIMERLRDQLTGCIGCGCLSLQRCNLINPEDRLAERGKGPQMILNPPA</sequence>
<dbReference type="KEGG" id="afs:AFR_42330"/>
<dbReference type="PANTHER" id="PTHR30204:SF0">
    <property type="entry name" value="REDOX-SENSITIVE TRANSCRIPTIONAL ACTIVATOR SOXR"/>
    <property type="match status" value="1"/>
</dbReference>
<dbReference type="PROSITE" id="PS50937">
    <property type="entry name" value="HTH_MERR_2"/>
    <property type="match status" value="1"/>
</dbReference>
<reference evidence="9 10" key="1">
    <citation type="journal article" date="2014" name="J. Biotechnol.">
        <title>Complete genome sequence of the actinobacterium Actinoplanes friuliensis HAG 010964, producer of the lipopeptide antibiotic friulimycin.</title>
        <authorList>
            <person name="Ruckert C."/>
            <person name="Szczepanowski R."/>
            <person name="Albersmeier A."/>
            <person name="Goesmann A."/>
            <person name="Fischer N."/>
            <person name="Steinkamper A."/>
            <person name="Puhler A."/>
            <person name="Biener R."/>
            <person name="Schwartz D."/>
            <person name="Kalinowski J."/>
        </authorList>
    </citation>
    <scope>NUCLEOTIDE SEQUENCE [LARGE SCALE GENOMIC DNA]</scope>
    <source>
        <strain evidence="9 10">DSM 7358</strain>
    </source>
</reference>
<evidence type="ECO:0000313" key="10">
    <source>
        <dbReference type="Proteomes" id="UP000017746"/>
    </source>
</evidence>
<dbReference type="InterPro" id="IPR000551">
    <property type="entry name" value="MerR-type_HTH_dom"/>
</dbReference>
<dbReference type="PRINTS" id="PR00040">
    <property type="entry name" value="HTHMERR"/>
</dbReference>
<dbReference type="EMBL" id="CP006272">
    <property type="protein sequence ID" value="AGZ46720.1"/>
    <property type="molecule type" value="Genomic_DNA"/>
</dbReference>
<dbReference type="PATRIC" id="fig|1246995.3.peg.8567"/>
<dbReference type="NCBIfam" id="TIGR01950">
    <property type="entry name" value="SoxR"/>
    <property type="match status" value="1"/>
</dbReference>
<keyword evidence="6" id="KW-0238">DNA-binding</keyword>
<evidence type="ECO:0000256" key="3">
    <source>
        <dbReference type="ARBA" id="ARBA00023004"/>
    </source>
</evidence>
<proteinExistence type="predicted"/>
<dbReference type="Proteomes" id="UP000017746">
    <property type="component" value="Chromosome"/>
</dbReference>
<organism evidence="9 10">
    <name type="scientific">Actinoplanes friuliensis DSM 7358</name>
    <dbReference type="NCBI Taxonomy" id="1246995"/>
    <lineage>
        <taxon>Bacteria</taxon>
        <taxon>Bacillati</taxon>
        <taxon>Actinomycetota</taxon>
        <taxon>Actinomycetes</taxon>
        <taxon>Micromonosporales</taxon>
        <taxon>Micromonosporaceae</taxon>
        <taxon>Actinoplanes</taxon>
    </lineage>
</organism>
<keyword evidence="10" id="KW-1185">Reference proteome</keyword>
<dbReference type="GO" id="GO:0006979">
    <property type="term" value="P:response to oxidative stress"/>
    <property type="evidence" value="ECO:0007669"/>
    <property type="project" value="InterPro"/>
</dbReference>
<dbReference type="SUPFAM" id="SSF46955">
    <property type="entry name" value="Putative DNA-binding domain"/>
    <property type="match status" value="1"/>
</dbReference>
<accession>U5WFA5</accession>
<protein>
    <submittedName>
        <fullName evidence="9">Redox-sensitive transcriptional activator SoxR</fullName>
    </submittedName>
</protein>
<dbReference type="PANTHER" id="PTHR30204">
    <property type="entry name" value="REDOX-CYCLING DRUG-SENSING TRANSCRIPTIONAL ACTIVATOR SOXR"/>
    <property type="match status" value="1"/>
</dbReference>
<dbReference type="GO" id="GO:0003677">
    <property type="term" value="F:DNA binding"/>
    <property type="evidence" value="ECO:0007669"/>
    <property type="project" value="UniProtKB-KW"/>
</dbReference>
<keyword evidence="1" id="KW-0001">2Fe-2S</keyword>
<dbReference type="AlphaFoldDB" id="U5WFA5"/>
<evidence type="ECO:0000313" key="9">
    <source>
        <dbReference type="EMBL" id="AGZ46720.1"/>
    </source>
</evidence>
<evidence type="ECO:0000256" key="5">
    <source>
        <dbReference type="ARBA" id="ARBA00023015"/>
    </source>
</evidence>
<dbReference type="GO" id="GO:0046872">
    <property type="term" value="F:metal ion binding"/>
    <property type="evidence" value="ECO:0007669"/>
    <property type="project" value="UniProtKB-KW"/>
</dbReference>
<evidence type="ECO:0000256" key="7">
    <source>
        <dbReference type="ARBA" id="ARBA00023163"/>
    </source>
</evidence>
<dbReference type="eggNOG" id="COG0789">
    <property type="taxonomic scope" value="Bacteria"/>
</dbReference>
<dbReference type="InterPro" id="IPR010211">
    <property type="entry name" value="Redox-sen_tscrpt-act_SoxR"/>
</dbReference>
<evidence type="ECO:0000256" key="4">
    <source>
        <dbReference type="ARBA" id="ARBA00023014"/>
    </source>
</evidence>
<dbReference type="Gene3D" id="1.10.1660.10">
    <property type="match status" value="1"/>
</dbReference>
<name>U5WFA5_9ACTN</name>
<keyword evidence="2" id="KW-0479">Metal-binding</keyword>
<dbReference type="HOGENOM" id="CLU_060077_5_1_11"/>
<dbReference type="GO" id="GO:0051537">
    <property type="term" value="F:2 iron, 2 sulfur cluster binding"/>
    <property type="evidence" value="ECO:0007669"/>
    <property type="project" value="UniProtKB-KW"/>
</dbReference>